<dbReference type="FunFam" id="3.30.300.30:FF:000012">
    <property type="entry name" value="D-alanine--D-alanyl carrier protein ligase"/>
    <property type="match status" value="1"/>
</dbReference>
<evidence type="ECO:0000259" key="9">
    <source>
        <dbReference type="Pfam" id="PF13193"/>
    </source>
</evidence>
<dbReference type="NCBIfam" id="NF003417">
    <property type="entry name" value="PRK04813.1"/>
    <property type="match status" value="1"/>
</dbReference>
<dbReference type="InterPro" id="IPR025110">
    <property type="entry name" value="AMP-bd_C"/>
</dbReference>
<dbReference type="GO" id="GO:0070395">
    <property type="term" value="P:lipoteichoic acid biosynthetic process"/>
    <property type="evidence" value="ECO:0007669"/>
    <property type="project" value="UniProtKB-UniRule"/>
</dbReference>
<dbReference type="AlphaFoldDB" id="A0A855GSY5"/>
<evidence type="ECO:0000256" key="7">
    <source>
        <dbReference type="HAMAP-Rule" id="MF_00593"/>
    </source>
</evidence>
<dbReference type="GO" id="GO:0047473">
    <property type="term" value="F:D-alanine [D-alanyl carrier protein] ligase activity"/>
    <property type="evidence" value="ECO:0007669"/>
    <property type="project" value="UniProtKB-UniRule"/>
</dbReference>
<gene>
    <name evidence="7" type="primary">dltA</name>
    <name evidence="10" type="ORF">CW686_00760</name>
</gene>
<dbReference type="GO" id="GO:0005524">
    <property type="term" value="F:ATP binding"/>
    <property type="evidence" value="ECO:0007669"/>
    <property type="project" value="UniProtKB-KW"/>
</dbReference>
<evidence type="ECO:0000256" key="2">
    <source>
        <dbReference type="ARBA" id="ARBA00022598"/>
    </source>
</evidence>
<protein>
    <recommendedName>
        <fullName evidence="7">D-alanine--D-alanyl carrier protein ligase</fullName>
        <shortName evidence="7">DCL</shortName>
        <ecNumber evidence="7">6.2.1.54</ecNumber>
    </recommendedName>
    <alternativeName>
        <fullName evidence="7">D-alanine--poly(phosphoribitol) ligase subunit 1</fullName>
    </alternativeName>
    <alternativeName>
        <fullName evidence="7">D-alanine-activating enzyme</fullName>
        <shortName evidence="7">DAE</shortName>
    </alternativeName>
</protein>
<comment type="function">
    <text evidence="5 7">Catalyzes the first step in the D-alanylation of lipoteichoic acid (LTA), the activation of D-alanine and its transfer onto the D-alanyl carrier protein (Dcp) DltC. In an ATP-dependent two-step reaction, forms a high energy D-alanyl-AMP intermediate, followed by transfer of the D-alanyl residue as a thiol ester to the phosphopantheinyl prosthetic group of the Dcp. D-alanylation of LTA plays an important role in modulating the properties of the cell wall in Gram-positive bacteria, influencing the net charge of the cell wall.</text>
</comment>
<feature type="domain" description="AMP-binding enzyme C-terminal" evidence="9">
    <location>
        <begin position="386"/>
        <end position="458"/>
    </location>
</feature>
<feature type="binding site" evidence="7">
    <location>
        <position position="356"/>
    </location>
    <ligand>
        <name>ATP</name>
        <dbReference type="ChEBI" id="CHEBI:30616"/>
    </ligand>
</feature>
<dbReference type="GO" id="GO:0005737">
    <property type="term" value="C:cytoplasm"/>
    <property type="evidence" value="ECO:0007669"/>
    <property type="project" value="UniProtKB-SubCell"/>
</dbReference>
<dbReference type="InterPro" id="IPR000873">
    <property type="entry name" value="AMP-dep_synth/lig_dom"/>
</dbReference>
<comment type="caution">
    <text evidence="10">The sequence shown here is derived from an EMBL/GenBank/DDBJ whole genome shotgun (WGS) entry which is preliminary data.</text>
</comment>
<comment type="subcellular location">
    <subcellularLocation>
        <location evidence="7">Cytoplasm</location>
    </subcellularLocation>
</comment>
<dbReference type="UniPathway" id="UPA00556"/>
<dbReference type="HAMAP" id="MF_00593">
    <property type="entry name" value="DltA"/>
    <property type="match status" value="1"/>
</dbReference>
<feature type="domain" description="AMP-dependent synthetase/ligase" evidence="8">
    <location>
        <begin position="7"/>
        <end position="333"/>
    </location>
</feature>
<name>A0A855GSY5_9STAP</name>
<evidence type="ECO:0000256" key="4">
    <source>
        <dbReference type="ARBA" id="ARBA00022840"/>
    </source>
</evidence>
<dbReference type="SUPFAM" id="SSF56801">
    <property type="entry name" value="Acetyl-CoA synthetase-like"/>
    <property type="match status" value="1"/>
</dbReference>
<dbReference type="InterPro" id="IPR010072">
    <property type="entry name" value="DltA"/>
</dbReference>
<dbReference type="PANTHER" id="PTHR45398:SF1">
    <property type="entry name" value="ENZYME, PUTATIVE (JCVI)-RELATED"/>
    <property type="match status" value="1"/>
</dbReference>
<dbReference type="EC" id="6.2.1.54" evidence="7"/>
<dbReference type="InterPro" id="IPR044507">
    <property type="entry name" value="DltA-like"/>
</dbReference>
<dbReference type="PANTHER" id="PTHR45398">
    <property type="match status" value="1"/>
</dbReference>
<evidence type="ECO:0000259" key="8">
    <source>
        <dbReference type="Pfam" id="PF00501"/>
    </source>
</evidence>
<dbReference type="RefSeq" id="WP_101140985.1">
    <property type="nucleotide sequence ID" value="NZ_CP073801.1"/>
</dbReference>
<evidence type="ECO:0000256" key="6">
    <source>
        <dbReference type="ARBA" id="ARBA00061336"/>
    </source>
</evidence>
<comment type="catalytic activity">
    <reaction evidence="7">
        <text>holo-[D-alanyl-carrier protein] + D-alanine + ATP = D-alanyl-[D-alanyl-carrier protein] + AMP + diphosphate</text>
        <dbReference type="Rhea" id="RHEA:55132"/>
        <dbReference type="Rhea" id="RHEA-COMP:14102"/>
        <dbReference type="Rhea" id="RHEA-COMP:14103"/>
        <dbReference type="ChEBI" id="CHEBI:30616"/>
        <dbReference type="ChEBI" id="CHEBI:33019"/>
        <dbReference type="ChEBI" id="CHEBI:57416"/>
        <dbReference type="ChEBI" id="CHEBI:64479"/>
        <dbReference type="ChEBI" id="CHEBI:138620"/>
        <dbReference type="ChEBI" id="CHEBI:456215"/>
        <dbReference type="EC" id="6.2.1.54"/>
    </reaction>
</comment>
<comment type="caution">
    <text evidence="7">Lacks conserved residue(s) required for the propagation of feature annotation.</text>
</comment>
<evidence type="ECO:0000256" key="5">
    <source>
        <dbReference type="ARBA" id="ARBA00054605"/>
    </source>
</evidence>
<evidence type="ECO:0000256" key="1">
    <source>
        <dbReference type="ARBA" id="ARBA00022490"/>
    </source>
</evidence>
<accession>A0A855GSY5</accession>
<dbReference type="EMBL" id="PIXC01000001">
    <property type="protein sequence ID" value="PKE27356.1"/>
    <property type="molecule type" value="Genomic_DNA"/>
</dbReference>
<dbReference type="InterPro" id="IPR045851">
    <property type="entry name" value="AMP-bd_C_sf"/>
</dbReference>
<feature type="binding site" evidence="7">
    <location>
        <position position="458"/>
    </location>
    <ligand>
        <name>ATP</name>
        <dbReference type="ChEBI" id="CHEBI:30616"/>
    </ligand>
</feature>
<feature type="binding site" evidence="7">
    <location>
        <position position="182"/>
    </location>
    <ligand>
        <name>D-alanine</name>
        <dbReference type="ChEBI" id="CHEBI:57416"/>
    </ligand>
</feature>
<keyword evidence="2 7" id="KW-0436">Ligase</keyword>
<keyword evidence="4 7" id="KW-0067">ATP-binding</keyword>
<comment type="pathway">
    <text evidence="7">Cell wall biogenesis; lipoteichoic acid biosynthesis.</text>
</comment>
<keyword evidence="1 7" id="KW-0963">Cytoplasm</keyword>
<feature type="binding site" evidence="7">
    <location>
        <begin position="137"/>
        <end position="138"/>
    </location>
    <ligand>
        <name>ATP</name>
        <dbReference type="ChEBI" id="CHEBI:30616"/>
    </ligand>
</feature>
<dbReference type="Pfam" id="PF13193">
    <property type="entry name" value="AMP-binding_C"/>
    <property type="match status" value="1"/>
</dbReference>
<dbReference type="Pfam" id="PF00501">
    <property type="entry name" value="AMP-binding"/>
    <property type="match status" value="1"/>
</dbReference>
<dbReference type="CDD" id="cd05945">
    <property type="entry name" value="DltA"/>
    <property type="match status" value="1"/>
</dbReference>
<evidence type="ECO:0000256" key="3">
    <source>
        <dbReference type="ARBA" id="ARBA00022741"/>
    </source>
</evidence>
<dbReference type="InterPro" id="IPR042099">
    <property type="entry name" value="ANL_N_sf"/>
</dbReference>
<evidence type="ECO:0000313" key="10">
    <source>
        <dbReference type="EMBL" id="PKE27356.1"/>
    </source>
</evidence>
<keyword evidence="3 7" id="KW-0547">Nucleotide-binding</keyword>
<feature type="binding site" evidence="7">
    <location>
        <position position="286"/>
    </location>
    <ligand>
        <name>D-alanine</name>
        <dbReference type="ChEBI" id="CHEBI:57416"/>
    </ligand>
</feature>
<dbReference type="Gene3D" id="3.30.300.30">
    <property type="match status" value="1"/>
</dbReference>
<reference evidence="10 11" key="1">
    <citation type="submission" date="2017-12" db="EMBL/GenBank/DDBJ databases">
        <title>Genomics of Macrococcus caseolyticus.</title>
        <authorList>
            <person name="MacFadyen A.C."/>
            <person name="Paterson G.K."/>
        </authorList>
    </citation>
    <scope>NUCLEOTIDE SEQUENCE [LARGE SCALE GENOMIC DNA]</scope>
    <source>
        <strain evidence="10 11">5788_EF188</strain>
    </source>
</reference>
<organism evidence="10 11">
    <name type="scientific">Macrococcoides caseolyticum</name>
    <dbReference type="NCBI Taxonomy" id="69966"/>
    <lineage>
        <taxon>Bacteria</taxon>
        <taxon>Bacillati</taxon>
        <taxon>Bacillota</taxon>
        <taxon>Bacilli</taxon>
        <taxon>Bacillales</taxon>
        <taxon>Staphylococcaceae</taxon>
        <taxon>Macrococcoides</taxon>
    </lineage>
</organism>
<evidence type="ECO:0000313" key="11">
    <source>
        <dbReference type="Proteomes" id="UP000233482"/>
    </source>
</evidence>
<feature type="binding site" evidence="7">
    <location>
        <position position="458"/>
    </location>
    <ligand>
        <name>D-alanine</name>
        <dbReference type="ChEBI" id="CHEBI:57416"/>
    </ligand>
</feature>
<dbReference type="Gene3D" id="3.40.50.12780">
    <property type="entry name" value="N-terminal domain of ligase-like"/>
    <property type="match status" value="1"/>
</dbReference>
<proteinExistence type="inferred from homology"/>
<comment type="similarity">
    <text evidence="6 7">Belongs to the ATP-dependent AMP-binding enzyme family. DltA subfamily.</text>
</comment>
<dbReference type="Proteomes" id="UP000233482">
    <property type="component" value="Unassembled WGS sequence"/>
</dbReference>
<feature type="binding site" evidence="7">
    <location>
        <begin position="277"/>
        <end position="282"/>
    </location>
    <ligand>
        <name>ATP</name>
        <dbReference type="ChEBI" id="CHEBI:30616"/>
    </ligand>
</feature>
<sequence length="468" mass="53290">MDFLKRFEQVVNQQPEKIAFIHREETMTYRALDLLSDDLGQKLLHSKKPLIIYGHMSKWMLVGMLASLKAGIGYVPIDVSIPRERIDKIIDTIQPEFIFATEVLATSIQTITPSDVKEEPYNLPGLQADDVAYTIFTSGSTGMPKGVTILSESLNEFTEWMTSLYELQEENYWLNQAPLSFDLSVMAVYPSLATGSTLVMIDKDMIKKPIDIYETLKQYPISAWVSTPSFMEMCLMLPEFDAVHHSNLKYFYFCGEALKHKTAESLKSKFNDSHIYNTYGPTEATVAVTGLEITEEVLRKYNPLPVGYARPGVTLSINDDELHIHGNAVSTGYVNAPDKTAAQFYQDKERSYRTGDKARLEEELLFIDGRIDFQIKLNGYRMELEEIEHVIAEQEGIKACIVTPVEKQGKVQYLIAHIVEINFQEALVREKLKNELPEYMIPRKFNVIDQIPMTANGKVDRKALLGER</sequence>